<feature type="transmembrane region" description="Helical" evidence="8">
    <location>
        <begin position="547"/>
        <end position="579"/>
    </location>
</feature>
<evidence type="ECO:0000256" key="3">
    <source>
        <dbReference type="ARBA" id="ARBA00022554"/>
    </source>
</evidence>
<feature type="domain" description="Cyclic nucleotide-binding" evidence="9">
    <location>
        <begin position="936"/>
        <end position="1002"/>
    </location>
</feature>
<dbReference type="FunFam" id="3.30.750.24:FF:000012">
    <property type="entry name" value="Sulfate transporter family protein"/>
    <property type="match status" value="1"/>
</dbReference>
<dbReference type="CDD" id="cd00038">
    <property type="entry name" value="CAP_ED"/>
    <property type="match status" value="1"/>
</dbReference>
<organism evidence="11 12">
    <name type="scientific">Saccharomyces mikatae IFO 1815</name>
    <dbReference type="NCBI Taxonomy" id="226126"/>
    <lineage>
        <taxon>Eukaryota</taxon>
        <taxon>Fungi</taxon>
        <taxon>Dikarya</taxon>
        <taxon>Ascomycota</taxon>
        <taxon>Saccharomycotina</taxon>
        <taxon>Saccharomycetes</taxon>
        <taxon>Saccharomycetales</taxon>
        <taxon>Saccharomycetaceae</taxon>
        <taxon>Saccharomyces</taxon>
    </lineage>
</organism>
<evidence type="ECO:0000256" key="5">
    <source>
        <dbReference type="ARBA" id="ARBA00022970"/>
    </source>
</evidence>
<name>A0AA35IZX6_SACMI</name>
<feature type="transmembrane region" description="Helical" evidence="8">
    <location>
        <begin position="410"/>
        <end position="429"/>
    </location>
</feature>
<dbReference type="RefSeq" id="XP_056081931.1">
    <property type="nucleotide sequence ID" value="XM_056222217.1"/>
</dbReference>
<evidence type="ECO:0000256" key="1">
    <source>
        <dbReference type="ARBA" id="ARBA00004128"/>
    </source>
</evidence>
<dbReference type="GO" id="GO:0000329">
    <property type="term" value="C:fungal-type vacuole membrane"/>
    <property type="evidence" value="ECO:0007669"/>
    <property type="project" value="UniProtKB-ARBA"/>
</dbReference>
<evidence type="ECO:0000259" key="9">
    <source>
        <dbReference type="PROSITE" id="PS50042"/>
    </source>
</evidence>
<feature type="transmembrane region" description="Helical" evidence="8">
    <location>
        <begin position="474"/>
        <end position="495"/>
    </location>
</feature>
<comment type="subcellular location">
    <subcellularLocation>
        <location evidence="1">Vacuole membrane</location>
        <topology evidence="1">Multi-pass membrane protein</topology>
    </subcellularLocation>
</comment>
<gene>
    <name evidence="11" type="primary">SMKI06G1640</name>
    <name evidence="11" type="ORF">SMKI_06G1640</name>
</gene>
<dbReference type="InterPro" id="IPR052706">
    <property type="entry name" value="Membrane-Transporter-like"/>
</dbReference>
<dbReference type="PANTHER" id="PTHR43310:SF4">
    <property type="entry name" value="AFR304WP"/>
    <property type="match status" value="1"/>
</dbReference>
<evidence type="ECO:0000256" key="7">
    <source>
        <dbReference type="ARBA" id="ARBA00023136"/>
    </source>
</evidence>
<dbReference type="InterPro" id="IPR011547">
    <property type="entry name" value="SLC26A/SulP_dom"/>
</dbReference>
<keyword evidence="5" id="KW-0029">Amino-acid transport</keyword>
<keyword evidence="12" id="KW-1185">Reference proteome</keyword>
<feature type="domain" description="STAS" evidence="10">
    <location>
        <begin position="668"/>
        <end position="781"/>
    </location>
</feature>
<dbReference type="Gene3D" id="2.60.120.10">
    <property type="entry name" value="Jelly Rolls"/>
    <property type="match status" value="1"/>
</dbReference>
<dbReference type="PROSITE" id="PS50042">
    <property type="entry name" value="CNMP_BINDING_3"/>
    <property type="match status" value="1"/>
</dbReference>
<dbReference type="InterPro" id="IPR036513">
    <property type="entry name" value="STAS_dom_sf"/>
</dbReference>
<feature type="transmembrane region" description="Helical" evidence="8">
    <location>
        <begin position="600"/>
        <end position="631"/>
    </location>
</feature>
<dbReference type="InterPro" id="IPR014710">
    <property type="entry name" value="RmlC-like_jellyroll"/>
</dbReference>
<dbReference type="GO" id="GO:0034490">
    <property type="term" value="P:basic amino acid transmembrane import into vacuole"/>
    <property type="evidence" value="ECO:0007669"/>
    <property type="project" value="UniProtKB-ARBA"/>
</dbReference>
<dbReference type="Gene3D" id="3.30.750.24">
    <property type="entry name" value="STAS domain"/>
    <property type="match status" value="1"/>
</dbReference>
<accession>A0AA35IZX6</accession>
<dbReference type="SUPFAM" id="SSF51206">
    <property type="entry name" value="cAMP-binding domain-like"/>
    <property type="match status" value="1"/>
</dbReference>
<protein>
    <recommendedName>
        <fullName evidence="13">YGR125W-like protein</fullName>
    </recommendedName>
</protein>
<feature type="transmembrane region" description="Helical" evidence="8">
    <location>
        <begin position="507"/>
        <end position="527"/>
    </location>
</feature>
<dbReference type="FunFam" id="2.60.120.10:FF:000200">
    <property type="entry name" value="YGR125W-like protein"/>
    <property type="match status" value="1"/>
</dbReference>
<keyword evidence="2" id="KW-0813">Transport</keyword>
<keyword evidence="7 8" id="KW-0472">Membrane</keyword>
<keyword evidence="3" id="KW-0926">Vacuole</keyword>
<evidence type="ECO:0000256" key="6">
    <source>
        <dbReference type="ARBA" id="ARBA00022989"/>
    </source>
</evidence>
<evidence type="ECO:0000313" key="11">
    <source>
        <dbReference type="EMBL" id="CAI4038816.1"/>
    </source>
</evidence>
<evidence type="ECO:0008006" key="13">
    <source>
        <dbReference type="Google" id="ProtNLM"/>
    </source>
</evidence>
<dbReference type="Pfam" id="PF01740">
    <property type="entry name" value="STAS"/>
    <property type="match status" value="1"/>
</dbReference>
<proteinExistence type="predicted"/>
<dbReference type="PANTHER" id="PTHR43310">
    <property type="entry name" value="SULFATE TRANSPORTER YBAR-RELATED"/>
    <property type="match status" value="1"/>
</dbReference>
<keyword evidence="4 8" id="KW-0812">Transmembrane</keyword>
<dbReference type="InterPro" id="IPR002645">
    <property type="entry name" value="STAS_dom"/>
</dbReference>
<reference evidence="11" key="1">
    <citation type="submission" date="2022-10" db="EMBL/GenBank/DDBJ databases">
        <authorList>
            <person name="Byrne P K."/>
        </authorList>
    </citation>
    <scope>NUCLEOTIDE SEQUENCE</scope>
    <source>
        <strain evidence="11">IFO1815</strain>
    </source>
</reference>
<feature type="transmembrane region" description="Helical" evidence="8">
    <location>
        <begin position="301"/>
        <end position="323"/>
    </location>
</feature>
<dbReference type="AlphaFoldDB" id="A0AA35IZX6"/>
<evidence type="ECO:0000259" key="10">
    <source>
        <dbReference type="PROSITE" id="PS50801"/>
    </source>
</evidence>
<evidence type="ECO:0000256" key="2">
    <source>
        <dbReference type="ARBA" id="ARBA00022448"/>
    </source>
</evidence>
<dbReference type="CDD" id="cd07042">
    <property type="entry name" value="STAS_SulP_like_sulfate_transporter"/>
    <property type="match status" value="1"/>
</dbReference>
<evidence type="ECO:0000313" key="12">
    <source>
        <dbReference type="Proteomes" id="UP001161438"/>
    </source>
</evidence>
<feature type="transmembrane region" description="Helical" evidence="8">
    <location>
        <begin position="206"/>
        <end position="232"/>
    </location>
</feature>
<dbReference type="SUPFAM" id="SSF52091">
    <property type="entry name" value="SpoIIaa-like"/>
    <property type="match status" value="1"/>
</dbReference>
<dbReference type="Pfam" id="PF00916">
    <property type="entry name" value="Sulfate_transp"/>
    <property type="match status" value="1"/>
</dbReference>
<sequence length="1036" mass="117149">MGRTIRRRRSNSSLSEAISVSLGINQDSSINKMHRASVSAMSPPLCRSYMSGFFTGGNSPMINSMSDSKLPLSNKQHPKVIHGSENLHRQTAQLSNEFCSSSVEENSPTIKDYMDIIDSGDRKDDQSMRTIEEDIDEEYSDEYSRLLLSPASSNINDDRNRGLQNGLTSELEDDYEGGYQSLRSSHNLRSRPRNFRRLCTSFPSKFIHYLPAAVLGLLLNILDALSYGMIIFPITEPVFSHLGPTGISMFYISTIISQAVYSGGCSSFPSGIGSEMIEITPFYHTMALAVKEALAGDDDEIITTTIFCYVISSMLTGTVFYVLGKLQLGKIVGFFPRHILIGCIGGVGYFLIITGIEVTTRVAKFEYSWPFFLGLFTNYDTLAKWLLPVILTVILIGTQRYFKNSLVLPSFYILTLVLFHFIVAIIPTLSLDTLRAAGWIFPIANSDSKWYDHYKLFNVHKVHWSLVLQQIPTMMALTFFGILHVPINVPALAMSLQMDKYDVDRELIAHGYSNFFSGLLGSVQNYLVYTNSVLFIRAGADSSFAGFLLIALTICIMMIGPVIISFIPICIVGSLIFLLGYELLVEALIDTWNKLNRFEYLTVVIIVFTMGIFDFVLGIIVGILIACFSFLVDSTKLQTINGEYNGNVAKSTVYRDYVQTKFLDGIGEQIYVLKLQNLLFFGTILSIEEKIEKLLQISNKDATKRRIKYLILDFKNINADNIDYSAAEGFNRIKRFTETKKIKLIISSIRERDRIYNAFNNVGLLNDVELFADLNSALEWCENEFLFQYKQLRIKAKERLEERKQNNIVSAVMAATQNKNINALGNGLNKGNNIDPVRNLMSLPTNTPRNYQMLSVAQNVFVNDEQAVKNFKKEYKDDEPVLPILLFALKQYRPDIISEIQKVREKEIKFWAQLCPYFTRRRLASQSLLLHADNVFFLVETGMLKATYELPQGTLYEIFSNGTCFGKIIAPGNAMPREQKLTIETETDSILWVIDSSSLKKMKEENLALYVEVALMVMCIKDTRFKELLGYTLVSA</sequence>
<dbReference type="PROSITE" id="PS50801">
    <property type="entry name" value="STAS"/>
    <property type="match status" value="1"/>
</dbReference>
<feature type="transmembrane region" description="Helical" evidence="8">
    <location>
        <begin position="335"/>
        <end position="356"/>
    </location>
</feature>
<dbReference type="EMBL" id="OX365762">
    <property type="protein sequence ID" value="CAI4038816.1"/>
    <property type="molecule type" value="Genomic_DNA"/>
</dbReference>
<dbReference type="InterPro" id="IPR018490">
    <property type="entry name" value="cNMP-bd_dom_sf"/>
</dbReference>
<evidence type="ECO:0000256" key="4">
    <source>
        <dbReference type="ARBA" id="ARBA00022692"/>
    </source>
</evidence>
<dbReference type="InterPro" id="IPR000595">
    <property type="entry name" value="cNMP-bd_dom"/>
</dbReference>
<evidence type="ECO:0000256" key="8">
    <source>
        <dbReference type="SAM" id="Phobius"/>
    </source>
</evidence>
<dbReference type="Proteomes" id="UP001161438">
    <property type="component" value="Chromosome 6"/>
</dbReference>
<dbReference type="GeneID" id="80918027"/>
<feature type="transmembrane region" description="Helical" evidence="8">
    <location>
        <begin position="376"/>
        <end position="398"/>
    </location>
</feature>
<keyword evidence="6 8" id="KW-1133">Transmembrane helix</keyword>